<proteinExistence type="predicted"/>
<protein>
    <submittedName>
        <fullName evidence="2">Uncharacterized protein</fullName>
    </submittedName>
</protein>
<evidence type="ECO:0000313" key="3">
    <source>
        <dbReference type="Proteomes" id="UP001054945"/>
    </source>
</evidence>
<name>A0AAV4NZQ2_CAEEX</name>
<gene>
    <name evidence="2" type="ORF">CEXT_484091</name>
</gene>
<reference evidence="2 3" key="1">
    <citation type="submission" date="2021-06" db="EMBL/GenBank/DDBJ databases">
        <title>Caerostris extrusa draft genome.</title>
        <authorList>
            <person name="Kono N."/>
            <person name="Arakawa K."/>
        </authorList>
    </citation>
    <scope>NUCLEOTIDE SEQUENCE [LARGE SCALE GENOMIC DNA]</scope>
</reference>
<evidence type="ECO:0000313" key="2">
    <source>
        <dbReference type="EMBL" id="GIX89436.1"/>
    </source>
</evidence>
<dbReference type="Proteomes" id="UP001054945">
    <property type="component" value="Unassembled WGS sequence"/>
</dbReference>
<sequence length="103" mass="11460">MSRLTHWLEHKKAATTKICYRINSFTAEQNELQSFLGTRKRGFHCLASNRSVEDKAGERGGGEHDQHSFKPETTKSCTNIAEPIVAEATIDDIMLPDAIVQSG</sequence>
<comment type="caution">
    <text evidence="2">The sequence shown here is derived from an EMBL/GenBank/DDBJ whole genome shotgun (WGS) entry which is preliminary data.</text>
</comment>
<feature type="region of interest" description="Disordered" evidence="1">
    <location>
        <begin position="50"/>
        <end position="75"/>
    </location>
</feature>
<feature type="compositionally biased region" description="Basic and acidic residues" evidence="1">
    <location>
        <begin position="51"/>
        <end position="73"/>
    </location>
</feature>
<keyword evidence="3" id="KW-1185">Reference proteome</keyword>
<evidence type="ECO:0000256" key="1">
    <source>
        <dbReference type="SAM" id="MobiDB-lite"/>
    </source>
</evidence>
<organism evidence="2 3">
    <name type="scientific">Caerostris extrusa</name>
    <name type="common">Bark spider</name>
    <name type="synonym">Caerostris bankana</name>
    <dbReference type="NCBI Taxonomy" id="172846"/>
    <lineage>
        <taxon>Eukaryota</taxon>
        <taxon>Metazoa</taxon>
        <taxon>Ecdysozoa</taxon>
        <taxon>Arthropoda</taxon>
        <taxon>Chelicerata</taxon>
        <taxon>Arachnida</taxon>
        <taxon>Araneae</taxon>
        <taxon>Araneomorphae</taxon>
        <taxon>Entelegynae</taxon>
        <taxon>Araneoidea</taxon>
        <taxon>Araneidae</taxon>
        <taxon>Caerostris</taxon>
    </lineage>
</organism>
<dbReference type="EMBL" id="BPLR01021426">
    <property type="protein sequence ID" value="GIX89436.1"/>
    <property type="molecule type" value="Genomic_DNA"/>
</dbReference>
<dbReference type="AlphaFoldDB" id="A0AAV4NZQ2"/>
<accession>A0AAV4NZQ2</accession>